<dbReference type="InterPro" id="IPR004681">
    <property type="entry name" value="TRAP_DctM"/>
</dbReference>
<evidence type="ECO:0000256" key="4">
    <source>
        <dbReference type="ARBA" id="ARBA00022692"/>
    </source>
</evidence>
<feature type="transmembrane region" description="Helical" evidence="7">
    <location>
        <begin position="355"/>
        <end position="385"/>
    </location>
</feature>
<feature type="transmembrane region" description="Helical" evidence="7">
    <location>
        <begin position="47"/>
        <end position="66"/>
    </location>
</feature>
<comment type="function">
    <text evidence="7">Part of the tripartite ATP-independent periplasmic (TRAP) transport system.</text>
</comment>
<dbReference type="PIRSF" id="PIRSF006066">
    <property type="entry name" value="HI0050"/>
    <property type="match status" value="1"/>
</dbReference>
<dbReference type="AlphaFoldDB" id="K9GZS6"/>
<dbReference type="STRING" id="1238182.C882_3858"/>
<evidence type="ECO:0000313" key="9">
    <source>
        <dbReference type="EMBL" id="EKV31485.1"/>
    </source>
</evidence>
<dbReference type="InterPro" id="IPR010656">
    <property type="entry name" value="DctM"/>
</dbReference>
<reference evidence="9 10" key="1">
    <citation type="journal article" date="2013" name="Genome Announc.">
        <title>Draft Genome Sequence of an Alphaproteobacterium, Caenispirillum salinarum AK4(T), Isolated from a Solar Saltern.</title>
        <authorList>
            <person name="Khatri I."/>
            <person name="Singh A."/>
            <person name="Korpole S."/>
            <person name="Pinnaka A.K."/>
            <person name="Subramanian S."/>
        </authorList>
    </citation>
    <scope>NUCLEOTIDE SEQUENCE [LARGE SCALE GENOMIC DNA]</scope>
    <source>
        <strain evidence="9 10">AK4</strain>
    </source>
</reference>
<feature type="transmembrane region" description="Helical" evidence="7">
    <location>
        <begin position="215"/>
        <end position="234"/>
    </location>
</feature>
<evidence type="ECO:0000313" key="10">
    <source>
        <dbReference type="Proteomes" id="UP000009881"/>
    </source>
</evidence>
<dbReference type="GO" id="GO:0022857">
    <property type="term" value="F:transmembrane transporter activity"/>
    <property type="evidence" value="ECO:0007669"/>
    <property type="project" value="UniProtKB-UniRule"/>
</dbReference>
<evidence type="ECO:0000259" key="8">
    <source>
        <dbReference type="Pfam" id="PF06808"/>
    </source>
</evidence>
<sequence length="426" mass="44498">MTAVMLGTMIGLLLLGFPMMIPLIAATIIAFVGFFPGMPETNIIQQMIGGVKPTALIAVPMFILAADIVTKGHTADRLLDLVMTFVGHIKGGLAVTAATTCTLFGAVSGSTQATVVAIGGPLRPKMVEAGYKDSFVMALTINASDIAFLIPPSIGMIIYGVISGTSIAELFIAGIGPGLMILAMFSAYSIFFAVKEGIPTAPKATWGDRLKAIKGAIWPLGFPVIIIGGIYGGIFSPTEAAAVSVAYALILEVVIFRSVSIKEIPEIALSTGLITAVVFILVGAGAAFSWVISFAMIPQAIIGSLGLETAEPTVILIAISIAFFVGCMFVDPIVVILVLVPIFAPLVQQAGLDPVLVGVIVTLQVAIGSATPPFGCDIFTAIAIFRRPYFDVIRGTPPFIIILLAAAVLLIAYPQIALFLRDLAFR</sequence>
<dbReference type="EMBL" id="ANHY01000006">
    <property type="protein sequence ID" value="EKV31485.1"/>
    <property type="molecule type" value="Genomic_DNA"/>
</dbReference>
<evidence type="ECO:0000256" key="3">
    <source>
        <dbReference type="ARBA" id="ARBA00022519"/>
    </source>
</evidence>
<dbReference type="PATRIC" id="fig|1238182.3.peg.1521"/>
<comment type="subunit">
    <text evidence="7">The complex comprises the extracytoplasmic solute receptor protein and the two transmembrane proteins.</text>
</comment>
<dbReference type="OrthoDB" id="7824289at2"/>
<protein>
    <recommendedName>
        <fullName evidence="7">TRAP transporter large permease protein</fullName>
    </recommendedName>
</protein>
<dbReference type="Pfam" id="PF06808">
    <property type="entry name" value="DctM"/>
    <property type="match status" value="1"/>
</dbReference>
<keyword evidence="6 7" id="KW-0472">Membrane</keyword>
<feature type="transmembrane region" description="Helical" evidence="7">
    <location>
        <begin position="240"/>
        <end position="259"/>
    </location>
</feature>
<feature type="transmembrane region" description="Helical" evidence="7">
    <location>
        <begin position="315"/>
        <end position="343"/>
    </location>
</feature>
<evidence type="ECO:0000256" key="5">
    <source>
        <dbReference type="ARBA" id="ARBA00022989"/>
    </source>
</evidence>
<keyword evidence="2" id="KW-1003">Cell membrane</keyword>
<dbReference type="eggNOG" id="COG1593">
    <property type="taxonomic scope" value="Bacteria"/>
</dbReference>
<comment type="caution">
    <text evidence="9">The sequence shown here is derived from an EMBL/GenBank/DDBJ whole genome shotgun (WGS) entry which is preliminary data.</text>
</comment>
<keyword evidence="7" id="KW-0813">Transport</keyword>
<comment type="similarity">
    <text evidence="7">Belongs to the TRAP transporter large permease family.</text>
</comment>
<organism evidence="9 10">
    <name type="scientific">Caenispirillum salinarum AK4</name>
    <dbReference type="NCBI Taxonomy" id="1238182"/>
    <lineage>
        <taxon>Bacteria</taxon>
        <taxon>Pseudomonadati</taxon>
        <taxon>Pseudomonadota</taxon>
        <taxon>Alphaproteobacteria</taxon>
        <taxon>Rhodospirillales</taxon>
        <taxon>Novispirillaceae</taxon>
        <taxon>Caenispirillum</taxon>
    </lineage>
</organism>
<feature type="transmembrane region" description="Helical" evidence="7">
    <location>
        <begin position="134"/>
        <end position="159"/>
    </location>
</feature>
<keyword evidence="4 7" id="KW-0812">Transmembrane</keyword>
<feature type="transmembrane region" description="Helical" evidence="7">
    <location>
        <begin position="397"/>
        <end position="420"/>
    </location>
</feature>
<feature type="transmembrane region" description="Helical" evidence="7">
    <location>
        <begin position="12"/>
        <end position="35"/>
    </location>
</feature>
<proteinExistence type="inferred from homology"/>
<feature type="transmembrane region" description="Helical" evidence="7">
    <location>
        <begin position="171"/>
        <end position="194"/>
    </location>
</feature>
<keyword evidence="10" id="KW-1185">Reference proteome</keyword>
<feature type="transmembrane region" description="Helical" evidence="7">
    <location>
        <begin position="271"/>
        <end position="295"/>
    </location>
</feature>
<feature type="domain" description="TRAP C4-dicarboxylate transport system permease DctM subunit" evidence="8">
    <location>
        <begin position="6"/>
        <end position="416"/>
    </location>
</feature>
<evidence type="ECO:0000256" key="7">
    <source>
        <dbReference type="RuleBase" id="RU369079"/>
    </source>
</evidence>
<dbReference type="RefSeq" id="WP_009539966.1">
    <property type="nucleotide sequence ID" value="NZ_ANHY01000006.1"/>
</dbReference>
<keyword evidence="5 7" id="KW-1133">Transmembrane helix</keyword>
<name>K9GZS6_9PROT</name>
<dbReference type="PANTHER" id="PTHR33362">
    <property type="entry name" value="SIALIC ACID TRAP TRANSPORTER PERMEASE PROTEIN SIAT-RELATED"/>
    <property type="match status" value="1"/>
</dbReference>
<evidence type="ECO:0000256" key="1">
    <source>
        <dbReference type="ARBA" id="ARBA00004429"/>
    </source>
</evidence>
<dbReference type="NCBIfam" id="TIGR00786">
    <property type="entry name" value="dctM"/>
    <property type="match status" value="1"/>
</dbReference>
<feature type="transmembrane region" description="Helical" evidence="7">
    <location>
        <begin position="78"/>
        <end position="97"/>
    </location>
</feature>
<dbReference type="GO" id="GO:0005886">
    <property type="term" value="C:plasma membrane"/>
    <property type="evidence" value="ECO:0007669"/>
    <property type="project" value="UniProtKB-SubCell"/>
</dbReference>
<evidence type="ECO:0000256" key="2">
    <source>
        <dbReference type="ARBA" id="ARBA00022475"/>
    </source>
</evidence>
<accession>K9GZS6</accession>
<dbReference type="Proteomes" id="UP000009881">
    <property type="component" value="Unassembled WGS sequence"/>
</dbReference>
<comment type="subcellular location">
    <subcellularLocation>
        <location evidence="1 7">Cell inner membrane</location>
        <topology evidence="1 7">Multi-pass membrane protein</topology>
    </subcellularLocation>
</comment>
<evidence type="ECO:0000256" key="6">
    <source>
        <dbReference type="ARBA" id="ARBA00023136"/>
    </source>
</evidence>
<keyword evidence="3 7" id="KW-0997">Cell inner membrane</keyword>
<gene>
    <name evidence="9" type="ORF">C882_3858</name>
</gene>